<organism evidence="2 4">
    <name type="scientific">Acanthoscelides obtectus</name>
    <name type="common">Bean weevil</name>
    <name type="synonym">Bruchus obtectus</name>
    <dbReference type="NCBI Taxonomy" id="200917"/>
    <lineage>
        <taxon>Eukaryota</taxon>
        <taxon>Metazoa</taxon>
        <taxon>Ecdysozoa</taxon>
        <taxon>Arthropoda</taxon>
        <taxon>Hexapoda</taxon>
        <taxon>Insecta</taxon>
        <taxon>Pterygota</taxon>
        <taxon>Neoptera</taxon>
        <taxon>Endopterygota</taxon>
        <taxon>Coleoptera</taxon>
        <taxon>Polyphaga</taxon>
        <taxon>Cucujiformia</taxon>
        <taxon>Chrysomeloidea</taxon>
        <taxon>Chrysomelidae</taxon>
        <taxon>Bruchinae</taxon>
        <taxon>Bruchini</taxon>
        <taxon>Acanthoscelides</taxon>
    </lineage>
</organism>
<protein>
    <submittedName>
        <fullName evidence="2">Uncharacterized protein</fullName>
    </submittedName>
</protein>
<gene>
    <name evidence="2" type="ORF">ACAOBT_LOCUS25500</name>
    <name evidence="3" type="ORF">ACAOBT_LOCUS30812</name>
</gene>
<dbReference type="EMBL" id="CAKOFQ010007402">
    <property type="protein sequence ID" value="CAH2000330.1"/>
    <property type="molecule type" value="Genomic_DNA"/>
</dbReference>
<evidence type="ECO:0000313" key="3">
    <source>
        <dbReference type="EMBL" id="CAH2009368.1"/>
    </source>
</evidence>
<reference evidence="2" key="1">
    <citation type="submission" date="2022-03" db="EMBL/GenBank/DDBJ databases">
        <authorList>
            <person name="Sayadi A."/>
        </authorList>
    </citation>
    <scope>NUCLEOTIDE SEQUENCE</scope>
</reference>
<feature type="region of interest" description="Disordered" evidence="1">
    <location>
        <begin position="105"/>
        <end position="124"/>
    </location>
</feature>
<evidence type="ECO:0000313" key="4">
    <source>
        <dbReference type="Proteomes" id="UP001152888"/>
    </source>
</evidence>
<name>A0A9P0LRC5_ACAOB</name>
<keyword evidence="4" id="KW-1185">Reference proteome</keyword>
<comment type="caution">
    <text evidence="2">The sequence shown here is derived from an EMBL/GenBank/DDBJ whole genome shotgun (WGS) entry which is preliminary data.</text>
</comment>
<sequence length="138" mass="16078">MVYYRSPIQLLQSEPRHVQKRVPAIVLIVHAQFWGTRGVLNILHFRLYRQNYARKFSRDFCNLDIINRLLLCSDPLITGTRRTPRKITKPFLKETVEMFLPEEPMGQSYLSGDNDNDDDEGSAQEIGDCLDDFWLSSS</sequence>
<dbReference type="AlphaFoldDB" id="A0A9P0LRC5"/>
<dbReference type="Proteomes" id="UP001152888">
    <property type="component" value="Unassembled WGS sequence"/>
</dbReference>
<evidence type="ECO:0000256" key="1">
    <source>
        <dbReference type="SAM" id="MobiDB-lite"/>
    </source>
</evidence>
<accession>A0A9P0LRC5</accession>
<dbReference type="OrthoDB" id="8197165at2759"/>
<proteinExistence type="predicted"/>
<dbReference type="EMBL" id="CAKOFQ010007874">
    <property type="protein sequence ID" value="CAH2009368.1"/>
    <property type="molecule type" value="Genomic_DNA"/>
</dbReference>
<evidence type="ECO:0000313" key="2">
    <source>
        <dbReference type="EMBL" id="CAH2000330.1"/>
    </source>
</evidence>